<keyword evidence="4" id="KW-0677">Repeat</keyword>
<dbReference type="InterPro" id="IPR036721">
    <property type="entry name" value="RCK_C_sf"/>
</dbReference>
<feature type="transmembrane region" description="Helical" evidence="7">
    <location>
        <begin position="461"/>
        <end position="479"/>
    </location>
</feature>
<feature type="transmembrane region" description="Helical" evidence="7">
    <location>
        <begin position="499"/>
        <end position="529"/>
    </location>
</feature>
<evidence type="ECO:0000256" key="1">
    <source>
        <dbReference type="ARBA" id="ARBA00004141"/>
    </source>
</evidence>
<dbReference type="Proteomes" id="UP000466514">
    <property type="component" value="Chromosome"/>
</dbReference>
<evidence type="ECO:0000259" key="8">
    <source>
        <dbReference type="PROSITE" id="PS51202"/>
    </source>
</evidence>
<dbReference type="EMBL" id="AP022574">
    <property type="protein sequence ID" value="BBX71591.1"/>
    <property type="molecule type" value="Genomic_DNA"/>
</dbReference>
<reference evidence="9 10" key="1">
    <citation type="journal article" date="2019" name="Emerg. Microbes Infect.">
        <title>Comprehensive subspecies identification of 175 nontuberculous mycobacteria species based on 7547 genomic profiles.</title>
        <authorList>
            <person name="Matsumoto Y."/>
            <person name="Kinjo T."/>
            <person name="Motooka D."/>
            <person name="Nabeya D."/>
            <person name="Jung N."/>
            <person name="Uechi K."/>
            <person name="Horii T."/>
            <person name="Iida T."/>
            <person name="Fujita J."/>
            <person name="Nakamura S."/>
        </authorList>
    </citation>
    <scope>NUCLEOTIDE SEQUENCE [LARGE SCALE GENOMIC DNA]</scope>
    <source>
        <strain evidence="9 10">JCM 13323</strain>
    </source>
</reference>
<feature type="transmembrane region" description="Helical" evidence="7">
    <location>
        <begin position="56"/>
        <end position="78"/>
    </location>
</feature>
<feature type="transmembrane region" description="Helical" evidence="7">
    <location>
        <begin position="541"/>
        <end position="560"/>
    </location>
</feature>
<dbReference type="GO" id="GO:0008324">
    <property type="term" value="F:monoatomic cation transmembrane transporter activity"/>
    <property type="evidence" value="ECO:0007669"/>
    <property type="project" value="InterPro"/>
</dbReference>
<dbReference type="PROSITE" id="PS51202">
    <property type="entry name" value="RCK_C"/>
    <property type="match status" value="1"/>
</dbReference>
<evidence type="ECO:0000256" key="6">
    <source>
        <dbReference type="ARBA" id="ARBA00023136"/>
    </source>
</evidence>
<keyword evidence="2" id="KW-0813">Transport</keyword>
<sequence length="603" mass="62397">MSQSAVSLLVLAGVVALFIWNKLPVELVAIGSALVLYFTGVIDLPQALSGFGDPTVVLIASLFVVSEGLESTGVTTWIGQALISRAGNNSRTLLVFIMVLAAALTAFINLNGAVAALLPMVVVVALRQGLSPSRLLMPLAFAGSAGSLLLLTGSPVNVVVSESASDAGVGGFGFAEFAIVGLPLVAGTVLLIAAFGGRLIPDRGSSSLPADLSSHAATLAAHYGLDQVTHLRVPSDSTLVDAPRADWDLQGYPSIEVATVLDGATSRPASHGQVRAGDRLTVVGDRAEAQRFAVDHGLIVEALLDATKVADVLVGRTTGVAEVVIPPRSRFVGETVRPGHVVAGGALVILAVHRRGRRQGDSATDLQAGDSVLMEGPWESLDAIVTDDGLLVVDRPDLLRRQAVPLGRGSGRAIAILMVMIVLLATNAVPAVVATLLAAGMMILSRVLTVTQAYRHIHWSTVLLIAGMIPLSVAIRTSGAGELVADVIVDGVRDYGPHALLLALFTVTVMFGQLISNTATALVMIPIAVSAAAQLDVSARPVLMCVCVASAASFLTPVATPANMMVMTPGGYRFGDYWRLGLVMVALFLTVAVGLVPAVWSFA</sequence>
<dbReference type="AlphaFoldDB" id="A0A7I7MGX5"/>
<name>A0A7I7MGX5_9MYCO</name>
<dbReference type="InterPro" id="IPR004680">
    <property type="entry name" value="Cit_transptr-like_dom"/>
</dbReference>
<gene>
    <name evidence="9" type="ORF">MPSYJ_50520</name>
</gene>
<dbReference type="GO" id="GO:0006813">
    <property type="term" value="P:potassium ion transport"/>
    <property type="evidence" value="ECO:0007669"/>
    <property type="project" value="InterPro"/>
</dbReference>
<dbReference type="Gene3D" id="3.30.70.1450">
    <property type="entry name" value="Regulator of K+ conductance, C-terminal domain"/>
    <property type="match status" value="1"/>
</dbReference>
<feature type="transmembrane region" description="Helical" evidence="7">
    <location>
        <begin position="138"/>
        <end position="160"/>
    </location>
</feature>
<dbReference type="InterPro" id="IPR006037">
    <property type="entry name" value="RCK_C"/>
</dbReference>
<feature type="transmembrane region" description="Helical" evidence="7">
    <location>
        <begin position="93"/>
        <end position="126"/>
    </location>
</feature>
<proteinExistence type="predicted"/>
<keyword evidence="3 7" id="KW-0812">Transmembrane</keyword>
<evidence type="ECO:0000256" key="2">
    <source>
        <dbReference type="ARBA" id="ARBA00022448"/>
    </source>
</evidence>
<dbReference type="PANTHER" id="PTHR43652:SF2">
    <property type="entry name" value="BASIC AMINO ACID ANTIPORTER YFCC-RELATED"/>
    <property type="match status" value="1"/>
</dbReference>
<evidence type="ECO:0000256" key="5">
    <source>
        <dbReference type="ARBA" id="ARBA00022989"/>
    </source>
</evidence>
<dbReference type="InterPro" id="IPR051679">
    <property type="entry name" value="DASS-Related_Transporters"/>
</dbReference>
<feature type="transmembrane region" description="Helical" evidence="7">
    <location>
        <begin position="580"/>
        <end position="602"/>
    </location>
</feature>
<evidence type="ECO:0000256" key="7">
    <source>
        <dbReference type="SAM" id="Phobius"/>
    </source>
</evidence>
<protein>
    <submittedName>
        <fullName evidence="9">SLC13 family permease</fullName>
    </submittedName>
</protein>
<dbReference type="GO" id="GO:0005886">
    <property type="term" value="C:plasma membrane"/>
    <property type="evidence" value="ECO:0007669"/>
    <property type="project" value="TreeGrafter"/>
</dbReference>
<evidence type="ECO:0000256" key="3">
    <source>
        <dbReference type="ARBA" id="ARBA00022692"/>
    </source>
</evidence>
<keyword evidence="5 7" id="KW-1133">Transmembrane helix</keyword>
<evidence type="ECO:0000256" key="4">
    <source>
        <dbReference type="ARBA" id="ARBA00022737"/>
    </source>
</evidence>
<comment type="subcellular location">
    <subcellularLocation>
        <location evidence="1">Membrane</location>
        <topology evidence="1">Multi-pass membrane protein</topology>
    </subcellularLocation>
</comment>
<feature type="transmembrane region" description="Helical" evidence="7">
    <location>
        <begin position="172"/>
        <end position="195"/>
    </location>
</feature>
<keyword evidence="10" id="KW-1185">Reference proteome</keyword>
<feature type="domain" description="RCK C-terminal" evidence="8">
    <location>
        <begin position="307"/>
        <end position="390"/>
    </location>
</feature>
<keyword evidence="6 7" id="KW-0472">Membrane</keyword>
<feature type="transmembrane region" description="Helical" evidence="7">
    <location>
        <begin position="26"/>
        <end position="44"/>
    </location>
</feature>
<dbReference type="Pfam" id="PF03600">
    <property type="entry name" value="CitMHS"/>
    <property type="match status" value="1"/>
</dbReference>
<accession>A0A7I7MGX5</accession>
<organism evidence="9 10">
    <name type="scientific">Mycolicibacterium psychrotolerans</name>
    <dbReference type="NCBI Taxonomy" id="216929"/>
    <lineage>
        <taxon>Bacteria</taxon>
        <taxon>Bacillati</taxon>
        <taxon>Actinomycetota</taxon>
        <taxon>Actinomycetes</taxon>
        <taxon>Mycobacteriales</taxon>
        <taxon>Mycobacteriaceae</taxon>
        <taxon>Mycolicibacterium</taxon>
    </lineage>
</organism>
<dbReference type="RefSeq" id="WP_163726274.1">
    <property type="nucleotide sequence ID" value="NZ_AP022574.1"/>
</dbReference>
<evidence type="ECO:0000313" key="9">
    <source>
        <dbReference type="EMBL" id="BBX71591.1"/>
    </source>
</evidence>
<dbReference type="KEGG" id="mpsc:MPSYJ_50520"/>
<evidence type="ECO:0000313" key="10">
    <source>
        <dbReference type="Proteomes" id="UP000466514"/>
    </source>
</evidence>
<dbReference type="SUPFAM" id="SSF116726">
    <property type="entry name" value="TrkA C-terminal domain-like"/>
    <property type="match status" value="1"/>
</dbReference>
<dbReference type="PANTHER" id="PTHR43652">
    <property type="entry name" value="BASIC AMINO ACID ANTIPORTER YFCC-RELATED"/>
    <property type="match status" value="1"/>
</dbReference>